<keyword evidence="1" id="KW-0472">Membrane</keyword>
<feature type="transmembrane region" description="Helical" evidence="1">
    <location>
        <begin position="173"/>
        <end position="192"/>
    </location>
</feature>
<evidence type="ECO:0008006" key="3">
    <source>
        <dbReference type="Google" id="ProtNLM"/>
    </source>
</evidence>
<name>A0AAU7JUK7_9MICO</name>
<sequence>MVAHLVRLKLDLLRNGSRRSAAALIGMVLGMLYGGGLILGALILLVTLRIQGDAELTRTLVTVGGAFLVAGWALLPVVLFGIDPTLDPTRFATFAVRERTLALGLLLSALIGLPGVGTVLVVLGTVFASSRSPSALLVALVGGALGLATCVIASRVVSGAASAVLASRRGRDIAGVGGLLVLLALGPLLAFVNDGGLTRERLTALADLLAWTPLGWAWAAAGDVMLGDWASAGIRLLLAAALCLVLFVLWERLLVSILRNPRGAVGEGGGGPHGLGLFAHLPGTPMGAIAARAGTYWVRDPRFNFPAIMTILLPAGLLFPGLGGEGSAVFLALMPLVSAYLIGWGQHNDVGYDSTAFWLHVVSGVDGVADRVGRLFPSGLIALVCVPGYALLGPVVGGSWALFPAALGTGTAVVLNGFAVASITSAVKQYAVPSPGESPFSNRPGSVGVTFAVQTVCGGAVMALSLPEIVLFGLALFGYGWAAWVALVVGPVLGVVAFVVAVRIGAGLFRTRQADLFQDLVSMR</sequence>
<evidence type="ECO:0000313" key="2">
    <source>
        <dbReference type="EMBL" id="XBO43739.1"/>
    </source>
</evidence>
<proteinExistence type="predicted"/>
<feature type="transmembrane region" description="Helical" evidence="1">
    <location>
        <begin position="233"/>
        <end position="250"/>
    </location>
</feature>
<organism evidence="2">
    <name type="scientific">Pedococcus sp. KACC 23699</name>
    <dbReference type="NCBI Taxonomy" id="3149228"/>
    <lineage>
        <taxon>Bacteria</taxon>
        <taxon>Bacillati</taxon>
        <taxon>Actinomycetota</taxon>
        <taxon>Actinomycetes</taxon>
        <taxon>Micrococcales</taxon>
        <taxon>Intrasporangiaceae</taxon>
        <taxon>Pedococcus</taxon>
    </lineage>
</organism>
<dbReference type="AlphaFoldDB" id="A0AAU7JUK7"/>
<dbReference type="EMBL" id="CP157483">
    <property type="protein sequence ID" value="XBO43739.1"/>
    <property type="molecule type" value="Genomic_DNA"/>
</dbReference>
<feature type="transmembrane region" description="Helical" evidence="1">
    <location>
        <begin position="409"/>
        <end position="427"/>
    </location>
</feature>
<keyword evidence="1" id="KW-1133">Transmembrane helix</keyword>
<feature type="transmembrane region" description="Helical" evidence="1">
    <location>
        <begin position="135"/>
        <end position="161"/>
    </location>
</feature>
<feature type="transmembrane region" description="Helical" evidence="1">
    <location>
        <begin position="303"/>
        <end position="322"/>
    </location>
</feature>
<feature type="transmembrane region" description="Helical" evidence="1">
    <location>
        <begin position="481"/>
        <end position="502"/>
    </location>
</feature>
<reference evidence="2" key="1">
    <citation type="submission" date="2024-05" db="EMBL/GenBank/DDBJ databases">
        <authorList>
            <person name="Kim S."/>
            <person name="Heo J."/>
            <person name="Choi H."/>
            <person name="Choi Y."/>
            <person name="Kwon S.-W."/>
            <person name="Kim Y."/>
        </authorList>
    </citation>
    <scope>NUCLEOTIDE SEQUENCE</scope>
    <source>
        <strain evidence="2">KACC 23699</strain>
    </source>
</reference>
<protein>
    <recommendedName>
        <fullName evidence="3">Transporter</fullName>
    </recommendedName>
</protein>
<feature type="transmembrane region" description="Helical" evidence="1">
    <location>
        <begin position="20"/>
        <end position="48"/>
    </location>
</feature>
<feature type="transmembrane region" description="Helical" evidence="1">
    <location>
        <begin position="448"/>
        <end position="475"/>
    </location>
</feature>
<feature type="transmembrane region" description="Helical" evidence="1">
    <location>
        <begin position="60"/>
        <end position="82"/>
    </location>
</feature>
<evidence type="ECO:0000256" key="1">
    <source>
        <dbReference type="SAM" id="Phobius"/>
    </source>
</evidence>
<gene>
    <name evidence="2" type="ORF">ABEG17_19625</name>
</gene>
<feature type="transmembrane region" description="Helical" evidence="1">
    <location>
        <begin position="102"/>
        <end position="128"/>
    </location>
</feature>
<dbReference type="RefSeq" id="WP_406831189.1">
    <property type="nucleotide sequence ID" value="NZ_CP157483.1"/>
</dbReference>
<feature type="transmembrane region" description="Helical" evidence="1">
    <location>
        <begin position="380"/>
        <end position="403"/>
    </location>
</feature>
<feature type="transmembrane region" description="Helical" evidence="1">
    <location>
        <begin position="204"/>
        <end position="221"/>
    </location>
</feature>
<feature type="transmembrane region" description="Helical" evidence="1">
    <location>
        <begin position="328"/>
        <end position="345"/>
    </location>
</feature>
<accession>A0AAU7JUK7</accession>
<keyword evidence="1" id="KW-0812">Transmembrane</keyword>